<reference evidence="9 10" key="1">
    <citation type="submission" date="2014-12" db="EMBL/GenBank/DDBJ databases">
        <title>16Stimator: statistical estimation of ribosomal gene copy numbers from draft genome assemblies.</title>
        <authorList>
            <person name="Perisin M.A."/>
            <person name="Vetter M."/>
            <person name="Gilbert J.A."/>
            <person name="Bergelson J."/>
        </authorList>
    </citation>
    <scope>NUCLEOTIDE SEQUENCE [LARGE SCALE GENOMIC DNA]</scope>
    <source>
        <strain evidence="9 10">MEJ076</strain>
    </source>
</reference>
<dbReference type="InterPro" id="IPR036388">
    <property type="entry name" value="WH-like_DNA-bd_sf"/>
</dbReference>
<dbReference type="SUPFAM" id="SSF53850">
    <property type="entry name" value="Periplasmic binding protein-like II"/>
    <property type="match status" value="1"/>
</dbReference>
<dbReference type="InterPro" id="IPR005119">
    <property type="entry name" value="LysR_subst-bd"/>
</dbReference>
<evidence type="ECO:0000313" key="9">
    <source>
        <dbReference type="EMBL" id="KIQ03482.1"/>
    </source>
</evidence>
<keyword evidence="2" id="KW-0536">Nodulation</keyword>
<organism evidence="9 10">
    <name type="scientific">Agrobacterium tumefaciens</name>
    <dbReference type="NCBI Taxonomy" id="358"/>
    <lineage>
        <taxon>Bacteria</taxon>
        <taxon>Pseudomonadati</taxon>
        <taxon>Pseudomonadota</taxon>
        <taxon>Alphaproteobacteria</taxon>
        <taxon>Hyphomicrobiales</taxon>
        <taxon>Rhizobiaceae</taxon>
        <taxon>Rhizobium/Agrobacterium group</taxon>
        <taxon>Agrobacterium</taxon>
        <taxon>Agrobacterium tumefaciens complex</taxon>
    </lineage>
</organism>
<evidence type="ECO:0000313" key="10">
    <source>
        <dbReference type="Proteomes" id="UP000035017"/>
    </source>
</evidence>
<dbReference type="PANTHER" id="PTHR30118">
    <property type="entry name" value="HTH-TYPE TRANSCRIPTIONAL REGULATOR LEUO-RELATED"/>
    <property type="match status" value="1"/>
</dbReference>
<dbReference type="PANTHER" id="PTHR30118:SF6">
    <property type="entry name" value="HTH-TYPE TRANSCRIPTIONAL REGULATOR LEUO"/>
    <property type="match status" value="1"/>
</dbReference>
<evidence type="ECO:0000256" key="6">
    <source>
        <dbReference type="ARBA" id="ARBA00023159"/>
    </source>
</evidence>
<dbReference type="EMBL" id="JXQV01000008">
    <property type="protein sequence ID" value="KIQ03482.1"/>
    <property type="molecule type" value="Genomic_DNA"/>
</dbReference>
<evidence type="ECO:0000256" key="2">
    <source>
        <dbReference type="ARBA" id="ARBA00022458"/>
    </source>
</evidence>
<keyword evidence="6" id="KW-0010">Activator</keyword>
<keyword evidence="5" id="KW-0238">DNA-binding</keyword>
<dbReference type="PRINTS" id="PR00039">
    <property type="entry name" value="HTHLYSR"/>
</dbReference>
<keyword evidence="7" id="KW-0804">Transcription</keyword>
<dbReference type="AlphaFoldDB" id="A0A0D0KUE4"/>
<evidence type="ECO:0000256" key="7">
    <source>
        <dbReference type="ARBA" id="ARBA00023163"/>
    </source>
</evidence>
<proteinExistence type="inferred from homology"/>
<dbReference type="CDD" id="cd08417">
    <property type="entry name" value="PBP2_Nitroaromatics_like"/>
    <property type="match status" value="1"/>
</dbReference>
<dbReference type="GO" id="GO:0003677">
    <property type="term" value="F:DNA binding"/>
    <property type="evidence" value="ECO:0007669"/>
    <property type="project" value="UniProtKB-KW"/>
</dbReference>
<evidence type="ECO:0000256" key="3">
    <source>
        <dbReference type="ARBA" id="ARBA00022491"/>
    </source>
</evidence>
<dbReference type="Gene3D" id="3.40.190.10">
    <property type="entry name" value="Periplasmic binding protein-like II"/>
    <property type="match status" value="2"/>
</dbReference>
<dbReference type="GO" id="GO:0003700">
    <property type="term" value="F:DNA-binding transcription factor activity"/>
    <property type="evidence" value="ECO:0007669"/>
    <property type="project" value="InterPro"/>
</dbReference>
<dbReference type="PROSITE" id="PS50931">
    <property type="entry name" value="HTH_LYSR"/>
    <property type="match status" value="1"/>
</dbReference>
<evidence type="ECO:0000256" key="1">
    <source>
        <dbReference type="ARBA" id="ARBA00009437"/>
    </source>
</evidence>
<dbReference type="Proteomes" id="UP000035017">
    <property type="component" value="Unassembled WGS sequence"/>
</dbReference>
<dbReference type="Pfam" id="PF00126">
    <property type="entry name" value="HTH_1"/>
    <property type="match status" value="1"/>
</dbReference>
<feature type="domain" description="HTH lysR-type" evidence="8">
    <location>
        <begin position="1"/>
        <end position="53"/>
    </location>
</feature>
<dbReference type="InterPro" id="IPR037402">
    <property type="entry name" value="YidZ_PBP2"/>
</dbReference>
<keyword evidence="4" id="KW-0805">Transcription regulation</keyword>
<evidence type="ECO:0000256" key="4">
    <source>
        <dbReference type="ARBA" id="ARBA00023015"/>
    </source>
</evidence>
<dbReference type="SUPFAM" id="SSF46785">
    <property type="entry name" value="Winged helix' DNA-binding domain"/>
    <property type="match status" value="1"/>
</dbReference>
<protein>
    <recommendedName>
        <fullName evidence="8">HTH lysR-type domain-containing protein</fullName>
    </recommendedName>
</protein>
<keyword evidence="3" id="KW-0678">Repressor</keyword>
<dbReference type="Pfam" id="PF03466">
    <property type="entry name" value="LysR_substrate"/>
    <property type="match status" value="1"/>
</dbReference>
<dbReference type="InterPro" id="IPR000847">
    <property type="entry name" value="LysR_HTH_N"/>
</dbReference>
<comment type="similarity">
    <text evidence="1">Belongs to the LysR transcriptional regulatory family.</text>
</comment>
<dbReference type="Gene3D" id="1.10.10.10">
    <property type="entry name" value="Winged helix-like DNA-binding domain superfamily/Winged helix DNA-binding domain"/>
    <property type="match status" value="1"/>
</dbReference>
<evidence type="ECO:0000259" key="8">
    <source>
        <dbReference type="PROSITE" id="PS50931"/>
    </source>
</evidence>
<comment type="caution">
    <text evidence="9">The sequence shown here is derived from an EMBL/GenBank/DDBJ whole genome shotgun (WGS) entry which is preliminary data.</text>
</comment>
<evidence type="ECO:0000256" key="5">
    <source>
        <dbReference type="ARBA" id="ARBA00023125"/>
    </source>
</evidence>
<dbReference type="InterPro" id="IPR050389">
    <property type="entry name" value="LysR-type_TF"/>
</dbReference>
<accession>A0A0D0KUE4</accession>
<gene>
    <name evidence="9" type="ORF">RU07_08370</name>
</gene>
<sequence>MNVLYAVLAEGSVTRAANRLSLTQPAVSNALGRLRHIMQDELFIKVPGGIEPTAKALEIWPDLQAAMDKIREIAVPQAFSPAQTSLTFNVALTETLISRILPDFTARFLKEAPQAKLHFHVHSNPSSINGLERGVLDCAVGMFPTLDAELAVEPLFTDQYVCIFRHDHPDLVAPVSKEAFLGAKHVLVKQATGQMGIVDKWLEQTGGARDISLVVNKAEEAIEIVRRSDLAAAVPLSFVESYRNGQDLTVSPLPFVTHDIIYKMAWHKRTERDPARSWLRRVLRETTLNV</sequence>
<dbReference type="InterPro" id="IPR036390">
    <property type="entry name" value="WH_DNA-bd_sf"/>
</dbReference>
<name>A0A0D0KUE4_AGRTU</name>